<dbReference type="EMBL" id="BEYU01000001">
    <property type="protein sequence ID" value="GBG23975.1"/>
    <property type="molecule type" value="Genomic_DNA"/>
</dbReference>
<reference evidence="1 2" key="1">
    <citation type="submission" date="2017-12" db="EMBL/GenBank/DDBJ databases">
        <title>Sequencing, de novo assembly and annotation of complete genome of a new Thraustochytrid species, strain FCC1311.</title>
        <authorList>
            <person name="Sedici K."/>
            <person name="Godart F."/>
            <person name="Aiese Cigliano R."/>
            <person name="Sanseverino W."/>
            <person name="Barakat M."/>
            <person name="Ortet P."/>
            <person name="Marechal E."/>
            <person name="Cagnac O."/>
            <person name="Amato A."/>
        </authorList>
    </citation>
    <scope>NUCLEOTIDE SEQUENCE [LARGE SCALE GENOMIC DNA]</scope>
</reference>
<protein>
    <submittedName>
        <fullName evidence="1">Polynucleotide kinase-3'-phosphatase, putative</fullName>
    </submittedName>
</protein>
<dbReference type="GO" id="GO:0046404">
    <property type="term" value="F:ATP-dependent polydeoxyribonucleotide 5'-hydroxyl-kinase activity"/>
    <property type="evidence" value="ECO:0007669"/>
    <property type="project" value="TreeGrafter"/>
</dbReference>
<evidence type="ECO:0000313" key="2">
    <source>
        <dbReference type="Proteomes" id="UP000241890"/>
    </source>
</evidence>
<dbReference type="AlphaFoldDB" id="A0A2R5G0C4"/>
<keyword evidence="1" id="KW-0418">Kinase</keyword>
<keyword evidence="1" id="KW-0808">Transferase</keyword>
<dbReference type="InterPro" id="IPR006551">
    <property type="entry name" value="Polynucleotide_phosphatase"/>
</dbReference>
<dbReference type="Proteomes" id="UP000241890">
    <property type="component" value="Unassembled WGS sequence"/>
</dbReference>
<comment type="caution">
    <text evidence="1">The sequence shown here is derived from an EMBL/GenBank/DDBJ whole genome shotgun (WGS) entry which is preliminary data.</text>
</comment>
<name>A0A2R5G0C4_9STRA</name>
<dbReference type="Gene3D" id="3.40.50.1000">
    <property type="entry name" value="HAD superfamily/HAD-like"/>
    <property type="match status" value="1"/>
</dbReference>
<dbReference type="SUPFAM" id="SSF56784">
    <property type="entry name" value="HAD-like"/>
    <property type="match status" value="1"/>
</dbReference>
<dbReference type="NCBIfam" id="TIGR01662">
    <property type="entry name" value="HAD-SF-IIIA"/>
    <property type="match status" value="1"/>
</dbReference>
<dbReference type="PANTHER" id="PTHR12083:SF9">
    <property type="entry name" value="BIFUNCTIONAL POLYNUCLEOTIDE PHOSPHATASE_KINASE"/>
    <property type="match status" value="1"/>
</dbReference>
<keyword evidence="2" id="KW-1185">Reference proteome</keyword>
<dbReference type="GO" id="GO:0006281">
    <property type="term" value="P:DNA repair"/>
    <property type="evidence" value="ECO:0007669"/>
    <property type="project" value="TreeGrafter"/>
</dbReference>
<dbReference type="InParanoid" id="A0A2R5G0C4"/>
<dbReference type="NCBIfam" id="TIGR01664">
    <property type="entry name" value="DNA-3'-Pase"/>
    <property type="match status" value="1"/>
</dbReference>
<evidence type="ECO:0000313" key="1">
    <source>
        <dbReference type="EMBL" id="GBG23975.1"/>
    </source>
</evidence>
<dbReference type="GO" id="GO:0046403">
    <property type="term" value="F:polynucleotide 3'-phosphatase activity"/>
    <property type="evidence" value="ECO:0007669"/>
    <property type="project" value="TreeGrafter"/>
</dbReference>
<dbReference type="InterPro" id="IPR006549">
    <property type="entry name" value="HAD-SF_hydro_IIIA"/>
</dbReference>
<gene>
    <name evidence="1" type="ORF">FCC1311_001942</name>
</gene>
<dbReference type="OrthoDB" id="19045at2759"/>
<organism evidence="1 2">
    <name type="scientific">Hondaea fermentalgiana</name>
    <dbReference type="NCBI Taxonomy" id="2315210"/>
    <lineage>
        <taxon>Eukaryota</taxon>
        <taxon>Sar</taxon>
        <taxon>Stramenopiles</taxon>
        <taxon>Bigyra</taxon>
        <taxon>Labyrinthulomycetes</taxon>
        <taxon>Thraustochytrida</taxon>
        <taxon>Thraustochytriidae</taxon>
        <taxon>Hondaea</taxon>
    </lineage>
</organism>
<sequence>MAWRSLRLGGERANVLARVPGPSSARRRGAVAAFDLDDTLVETWSGAPPWRRRSGADWTWRYASVPQRLREEARAGRALVVFSNQSHVRSAHHGKAAAKLKKVVDAVARELDLTPEQGGLAFVAATQKDAYRKSIQGELWAVYEELFGISVDIRNSFYVGDAAGRESDFGSGDADFARARGVRFMTPEEYFMDAAPDGSSSP</sequence>
<accession>A0A2R5G0C4</accession>
<dbReference type="GO" id="GO:0003690">
    <property type="term" value="F:double-stranded DNA binding"/>
    <property type="evidence" value="ECO:0007669"/>
    <property type="project" value="TreeGrafter"/>
</dbReference>
<dbReference type="Pfam" id="PF08645">
    <property type="entry name" value="PNK3P"/>
    <property type="match status" value="1"/>
</dbReference>
<dbReference type="PANTHER" id="PTHR12083">
    <property type="entry name" value="BIFUNCTIONAL POLYNUCLEOTIDE PHOSPHATASE/KINASE"/>
    <property type="match status" value="1"/>
</dbReference>
<dbReference type="InterPro" id="IPR036412">
    <property type="entry name" value="HAD-like_sf"/>
</dbReference>
<dbReference type="InterPro" id="IPR013954">
    <property type="entry name" value="PNK3P"/>
</dbReference>
<dbReference type="InterPro" id="IPR023214">
    <property type="entry name" value="HAD_sf"/>
</dbReference>
<proteinExistence type="predicted"/>